<sequence length="81" mass="9083">MPTKPNSKKVYLPNDRTGYAPEKHALISHGKVDSEPSPLPSTVEDDIVVNNIAYMEFDYTEQPELDNESDTKTEASKNSKE</sequence>
<comment type="caution">
    <text evidence="2">The sequence shown here is derived from an EMBL/GenBank/DDBJ whole genome shotgun (WGS) entry which is preliminary data.</text>
</comment>
<reference evidence="2" key="1">
    <citation type="submission" date="2019-08" db="EMBL/GenBank/DDBJ databases">
        <authorList>
            <person name="Kucharzyk K."/>
            <person name="Murdoch R.W."/>
            <person name="Higgins S."/>
            <person name="Loffler F."/>
        </authorList>
    </citation>
    <scope>NUCLEOTIDE SEQUENCE</scope>
</reference>
<gene>
    <name evidence="2" type="ORF">SDC9_44476</name>
</gene>
<dbReference type="AlphaFoldDB" id="A0A644W428"/>
<feature type="compositionally biased region" description="Basic and acidic residues" evidence="1">
    <location>
        <begin position="69"/>
        <end position="81"/>
    </location>
</feature>
<proteinExistence type="predicted"/>
<dbReference type="EMBL" id="VSSQ01000599">
    <property type="protein sequence ID" value="MPL98276.1"/>
    <property type="molecule type" value="Genomic_DNA"/>
</dbReference>
<feature type="region of interest" description="Disordered" evidence="1">
    <location>
        <begin position="59"/>
        <end position="81"/>
    </location>
</feature>
<protein>
    <submittedName>
        <fullName evidence="2">Uncharacterized protein</fullName>
    </submittedName>
</protein>
<feature type="compositionally biased region" description="Acidic residues" evidence="1">
    <location>
        <begin position="59"/>
        <end position="68"/>
    </location>
</feature>
<accession>A0A644W428</accession>
<evidence type="ECO:0000313" key="2">
    <source>
        <dbReference type="EMBL" id="MPL98276.1"/>
    </source>
</evidence>
<organism evidence="2">
    <name type="scientific">bioreactor metagenome</name>
    <dbReference type="NCBI Taxonomy" id="1076179"/>
    <lineage>
        <taxon>unclassified sequences</taxon>
        <taxon>metagenomes</taxon>
        <taxon>ecological metagenomes</taxon>
    </lineage>
</organism>
<evidence type="ECO:0000256" key="1">
    <source>
        <dbReference type="SAM" id="MobiDB-lite"/>
    </source>
</evidence>
<name>A0A644W428_9ZZZZ</name>